<sequence length="340" mass="40718">MKRYGNIYAKICDLENLREAHHNARKDKSFYSDVKMVNTNEDFYLQKIQTMLQNKTYTVGKYFIEKINDKGKERTIAKLPYYPDRIIQWAIMLQIDNVFHKVFTSFCCASIKKRGIHRASRLLKEFLKDKRGACYCLKLDIKKFYDSIDREVLKNLLRKKFKDEDLLKLMDKIIDSAPGKNGVPIGSYISQYFANFYLAFFDHWLKEVKRIRYIIRYMDDIVILHSSKLFLHELRESIAEYLALELKLELKPNWQVFPVTARGVDFVGYRHFDNFTLLRKKVCKSFKKIAHRIIRAGYISHRNFCSLRSYDGWLKWCDGYRLRTKYFQKIKEAVLCKTME</sequence>
<name>A0A388TBK3_TERA1</name>
<dbReference type="PANTHER" id="PTHR34047:SF8">
    <property type="entry name" value="PROTEIN YKFC"/>
    <property type="match status" value="1"/>
</dbReference>
<accession>A0A388TBK3</accession>
<dbReference type="CDD" id="cd01646">
    <property type="entry name" value="RT_Bac_retron_I"/>
    <property type="match status" value="1"/>
</dbReference>
<dbReference type="Proteomes" id="UP000269352">
    <property type="component" value="Unassembled WGS sequence"/>
</dbReference>
<evidence type="ECO:0000259" key="1">
    <source>
        <dbReference type="PROSITE" id="PS50878"/>
    </source>
</evidence>
<dbReference type="PROSITE" id="PS50878">
    <property type="entry name" value="RT_POL"/>
    <property type="match status" value="1"/>
</dbReference>
<keyword evidence="2" id="KW-0695">RNA-directed DNA polymerase</keyword>
<reference evidence="2 3" key="1">
    <citation type="journal article" date="2019" name="ISME J.">
        <title>Genome analyses of uncultured TG2/ZB3 bacteria in 'Margulisbacteria' specifically attached to ectosymbiotic spirochetes of protists in the termite gut.</title>
        <authorList>
            <person name="Utami Y.D."/>
            <person name="Kuwahara H."/>
            <person name="Igai K."/>
            <person name="Murakami T."/>
            <person name="Sugaya K."/>
            <person name="Morikawa T."/>
            <person name="Nagura Y."/>
            <person name="Yuki M."/>
            <person name="Deevong P."/>
            <person name="Inoue T."/>
            <person name="Kihara K."/>
            <person name="Lo N."/>
            <person name="Yamada A."/>
            <person name="Ohkuma M."/>
            <person name="Hongoh Y."/>
        </authorList>
    </citation>
    <scope>NUCLEOTIDE SEQUENCE [LARGE SCALE GENOMIC DNA]</scope>
    <source>
        <strain evidence="2">NkOx7-01</strain>
    </source>
</reference>
<dbReference type="InterPro" id="IPR000477">
    <property type="entry name" value="RT_dom"/>
</dbReference>
<dbReference type="SUPFAM" id="SSF56672">
    <property type="entry name" value="DNA/RNA polymerases"/>
    <property type="match status" value="1"/>
</dbReference>
<dbReference type="InterPro" id="IPR051083">
    <property type="entry name" value="GrpII_Intron_Splice-Mob/Def"/>
</dbReference>
<dbReference type="AlphaFoldDB" id="A0A388TBK3"/>
<dbReference type="Pfam" id="PF00078">
    <property type="entry name" value="RVT_1"/>
    <property type="match status" value="1"/>
</dbReference>
<comment type="caution">
    <text evidence="2">The sequence shown here is derived from an EMBL/GenBank/DDBJ whole genome shotgun (WGS) entry which is preliminary data.</text>
</comment>
<dbReference type="InterPro" id="IPR043502">
    <property type="entry name" value="DNA/RNA_pol_sf"/>
</dbReference>
<gene>
    <name evidence="2" type="ORF">NO1_1383</name>
</gene>
<organism evidence="2 3">
    <name type="scientific">Termititenax aidoneus</name>
    <dbReference type="NCBI Taxonomy" id="2218524"/>
    <lineage>
        <taxon>Bacteria</taxon>
        <taxon>Bacillati</taxon>
        <taxon>Candidatus Margulisiibacteriota</taxon>
        <taxon>Candidatus Termititenacia</taxon>
        <taxon>Candidatus Termititenacales</taxon>
        <taxon>Candidatus Termititenacaceae</taxon>
        <taxon>Candidatus Termititenax</taxon>
    </lineage>
</organism>
<protein>
    <submittedName>
        <fullName evidence="2">Reverse transcriptase</fullName>
    </submittedName>
</protein>
<evidence type="ECO:0000313" key="2">
    <source>
        <dbReference type="EMBL" id="GBR74158.1"/>
    </source>
</evidence>
<keyword evidence="3" id="KW-1185">Reference proteome</keyword>
<keyword evidence="2" id="KW-0808">Transferase</keyword>
<feature type="domain" description="Reverse transcriptase" evidence="1">
    <location>
        <begin position="1"/>
        <end position="271"/>
    </location>
</feature>
<dbReference type="PANTHER" id="PTHR34047">
    <property type="entry name" value="NUCLEAR INTRON MATURASE 1, MITOCHONDRIAL-RELATED"/>
    <property type="match status" value="1"/>
</dbReference>
<keyword evidence="2" id="KW-0548">Nucleotidyltransferase</keyword>
<evidence type="ECO:0000313" key="3">
    <source>
        <dbReference type="Proteomes" id="UP000269352"/>
    </source>
</evidence>
<dbReference type="EMBL" id="BGZN01000032">
    <property type="protein sequence ID" value="GBR74158.1"/>
    <property type="molecule type" value="Genomic_DNA"/>
</dbReference>
<proteinExistence type="predicted"/>
<dbReference type="GO" id="GO:0003964">
    <property type="term" value="F:RNA-directed DNA polymerase activity"/>
    <property type="evidence" value="ECO:0007669"/>
    <property type="project" value="UniProtKB-KW"/>
</dbReference>